<dbReference type="Proteomes" id="UP000433945">
    <property type="component" value="Unassembled WGS sequence"/>
</dbReference>
<dbReference type="InterPro" id="IPR026444">
    <property type="entry name" value="Secre_tail"/>
</dbReference>
<dbReference type="PANTHER" id="PTHR35580:SF1">
    <property type="entry name" value="PHYTASE-LIKE DOMAIN-CONTAINING PROTEIN"/>
    <property type="match status" value="1"/>
</dbReference>
<dbReference type="Gene3D" id="2.120.10.30">
    <property type="entry name" value="TolB, C-terminal domain"/>
    <property type="match status" value="1"/>
</dbReference>
<evidence type="ECO:0000256" key="2">
    <source>
        <dbReference type="SAM" id="SignalP"/>
    </source>
</evidence>
<keyword evidence="1 2" id="KW-0732">Signal</keyword>
<sequence>MIKKITKKKFFAFATLLLSIGMQAQNVTLQYGQSVGGDSEHGELARGMVTDDNGNIYITGIFHDTVDFDPSEGTTQLTSTGDDDVFIAKYNANGNLVWAHNILLFAETNTSGEERPTAIAIDENNNLYVTGESSIGLAGYFVSKWDTNGTKIWTKTLFTDNFENDIAPFDIEASGGVVKIVGRTAGTNDFDFSETETHNNTANTVDGFIHAVDYDGNFLWVKDLKSNVRSELTGIATDSNGNIFVTGAFTGSVDTDFSQETNILSTSVPDPDVSAGFLIKYSPEGELIWNRLLLNTEGSSVVFNTLTTDTEDNVILTGSIIGTIQIINNGEVEQTFTNTANFGTYIAKFSSEGNLNWAHHISGTENNFNLPFDVTTDECNTIYISGEFRGICDFDTSESDFIMSSQSFSKDDVYVAVFSDEGSLSGAFQIGGTGNPEFLDLNSHMPLTVKNNSLTIAGTYVGGLDLDPSSGTTEVVSVNQAGTSIPSRDFFIAKYTLDTGCILSLNDFKEANTFTISPNPAHESFTITLGNEYNGYDIYIYDVTGKCVLQKTNLSGITNTININNLTSGLYLVKLQTGEKTTSKKVLVN</sequence>
<keyword evidence="5" id="KW-1185">Reference proteome</keyword>
<evidence type="ECO:0000256" key="1">
    <source>
        <dbReference type="ARBA" id="ARBA00022729"/>
    </source>
</evidence>
<accession>A0A6N8HCP4</accession>
<reference evidence="4 5" key="1">
    <citation type="submission" date="2019-12" db="EMBL/GenBank/DDBJ databases">
        <authorList>
            <person name="Sun J.-Q."/>
        </authorList>
    </citation>
    <scope>NUCLEOTIDE SEQUENCE [LARGE SCALE GENOMIC DNA]</scope>
    <source>
        <strain evidence="4 5">JCM 17928</strain>
    </source>
</reference>
<dbReference type="InterPro" id="IPR052918">
    <property type="entry name" value="Motility_Chemotaxis_Reg"/>
</dbReference>
<dbReference type="OrthoDB" id="9811934at2"/>
<evidence type="ECO:0000313" key="5">
    <source>
        <dbReference type="Proteomes" id="UP000433945"/>
    </source>
</evidence>
<dbReference type="Pfam" id="PF18962">
    <property type="entry name" value="Por_Secre_tail"/>
    <property type="match status" value="1"/>
</dbReference>
<dbReference type="EMBL" id="WOWP01000013">
    <property type="protein sequence ID" value="MUV03006.1"/>
    <property type="molecule type" value="Genomic_DNA"/>
</dbReference>
<comment type="caution">
    <text evidence="4">The sequence shown here is derived from an EMBL/GenBank/DDBJ whole genome shotgun (WGS) entry which is preliminary data.</text>
</comment>
<organism evidence="4 5">
    <name type="scientific">Flavobacterium rakeshii</name>
    <dbReference type="NCBI Taxonomy" id="1038845"/>
    <lineage>
        <taxon>Bacteria</taxon>
        <taxon>Pseudomonadati</taxon>
        <taxon>Bacteroidota</taxon>
        <taxon>Flavobacteriia</taxon>
        <taxon>Flavobacteriales</taxon>
        <taxon>Flavobacteriaceae</taxon>
        <taxon>Flavobacterium</taxon>
    </lineage>
</organism>
<dbReference type="RefSeq" id="WP_157481958.1">
    <property type="nucleotide sequence ID" value="NZ_WOWP01000013.1"/>
</dbReference>
<dbReference type="SUPFAM" id="SSF101898">
    <property type="entry name" value="NHL repeat"/>
    <property type="match status" value="1"/>
</dbReference>
<feature type="signal peptide" evidence="2">
    <location>
        <begin position="1"/>
        <end position="24"/>
    </location>
</feature>
<feature type="chain" id="PRO_5027029771" evidence="2">
    <location>
        <begin position="25"/>
        <end position="589"/>
    </location>
</feature>
<protein>
    <submittedName>
        <fullName evidence="4">T9SS type A sorting domain-containing protein</fullName>
    </submittedName>
</protein>
<name>A0A6N8HCP4_9FLAO</name>
<dbReference type="AlphaFoldDB" id="A0A6N8HCP4"/>
<gene>
    <name evidence="4" type="ORF">GN157_04725</name>
</gene>
<dbReference type="InterPro" id="IPR011042">
    <property type="entry name" value="6-blade_b-propeller_TolB-like"/>
</dbReference>
<evidence type="ECO:0000259" key="3">
    <source>
        <dbReference type="Pfam" id="PF18962"/>
    </source>
</evidence>
<feature type="domain" description="Secretion system C-terminal sorting" evidence="3">
    <location>
        <begin position="516"/>
        <end position="588"/>
    </location>
</feature>
<evidence type="ECO:0000313" key="4">
    <source>
        <dbReference type="EMBL" id="MUV03006.1"/>
    </source>
</evidence>
<proteinExistence type="predicted"/>
<dbReference type="PANTHER" id="PTHR35580">
    <property type="entry name" value="CELL SURFACE GLYCOPROTEIN (S-LAYER PROTEIN)-LIKE PROTEIN"/>
    <property type="match status" value="1"/>
</dbReference>
<dbReference type="NCBIfam" id="TIGR04183">
    <property type="entry name" value="Por_Secre_tail"/>
    <property type="match status" value="1"/>
</dbReference>